<dbReference type="GO" id="GO:0009897">
    <property type="term" value="C:external side of plasma membrane"/>
    <property type="evidence" value="ECO:0007669"/>
    <property type="project" value="Ensembl"/>
</dbReference>
<dbReference type="Gene3D" id="1.10.870.10">
    <property type="entry name" value="MHC class II-associated invariant chain, trimerisation domain"/>
    <property type="match status" value="1"/>
</dbReference>
<dbReference type="Ensembl" id="ENSPMRT00000011303.1">
    <property type="protein sequence ID" value="ENSPMRP00000010594.1"/>
    <property type="gene ID" value="ENSPMRG00000007048.1"/>
</dbReference>
<keyword evidence="3 5" id="KW-1015">Disulfide bond</keyword>
<reference evidence="10" key="2">
    <citation type="submission" date="2025-08" db="UniProtKB">
        <authorList>
            <consortium name="Ensembl"/>
        </authorList>
    </citation>
    <scope>IDENTIFICATION</scope>
</reference>
<dbReference type="GO" id="GO:0070374">
    <property type="term" value="P:positive regulation of ERK1 and ERK2 cascade"/>
    <property type="evidence" value="ECO:0007669"/>
    <property type="project" value="Ensembl"/>
</dbReference>
<dbReference type="InterPro" id="IPR022339">
    <property type="entry name" value="MHC_II-assoc_invar_chain"/>
</dbReference>
<feature type="region of interest" description="Disordered" evidence="7">
    <location>
        <begin position="1"/>
        <end position="26"/>
    </location>
</feature>
<dbReference type="GeneID" id="114591352"/>
<dbReference type="SMART" id="SM00211">
    <property type="entry name" value="TY"/>
    <property type="match status" value="1"/>
</dbReference>
<reference evidence="10 11" key="1">
    <citation type="journal article" date="2019" name="Proc. Natl. Acad. Sci. U.S.A.">
        <title>Regulatory changes in pterin and carotenoid genes underlie balanced color polymorphisms in the wall lizard.</title>
        <authorList>
            <person name="Andrade P."/>
            <person name="Pinho C."/>
            <person name="Perez I de Lanuza G."/>
            <person name="Afonso S."/>
            <person name="Brejcha J."/>
            <person name="Rubin C.J."/>
            <person name="Wallerman O."/>
            <person name="Pereira P."/>
            <person name="Sabatino S.J."/>
            <person name="Bellati A."/>
            <person name="Pellitteri-Rosa D."/>
            <person name="Bosakova Z."/>
            <person name="Bunikis I."/>
            <person name="Carretero M.A."/>
            <person name="Feiner N."/>
            <person name="Marsik P."/>
            <person name="Pauperio F."/>
            <person name="Salvi D."/>
            <person name="Soler L."/>
            <person name="While G.M."/>
            <person name="Uller T."/>
            <person name="Font E."/>
            <person name="Andersson L."/>
            <person name="Carneiro M."/>
        </authorList>
    </citation>
    <scope>NUCLEOTIDE SEQUENCE</scope>
</reference>
<dbReference type="GO" id="GO:0045582">
    <property type="term" value="P:positive regulation of T cell differentiation"/>
    <property type="evidence" value="ECO:0007669"/>
    <property type="project" value="Ensembl"/>
</dbReference>
<dbReference type="GO" id="GO:0050998">
    <property type="term" value="F:nitric-oxide synthase binding"/>
    <property type="evidence" value="ECO:0007669"/>
    <property type="project" value="Ensembl"/>
</dbReference>
<comment type="caution">
    <text evidence="6">Lacks conserved residue(s) required for the propagation of feature annotation.</text>
</comment>
<dbReference type="GO" id="GO:0019886">
    <property type="term" value="P:antigen processing and presentation of exogenous peptide antigen via MHC class II"/>
    <property type="evidence" value="ECO:0007669"/>
    <property type="project" value="Ensembl"/>
</dbReference>
<dbReference type="Pfam" id="PF00086">
    <property type="entry name" value="Thyroglobulin_1"/>
    <property type="match status" value="1"/>
</dbReference>
<dbReference type="GO" id="GO:0031394">
    <property type="term" value="P:positive regulation of prostaglandin biosynthetic process"/>
    <property type="evidence" value="ECO:0007669"/>
    <property type="project" value="Ensembl"/>
</dbReference>
<dbReference type="SUPFAM" id="SSF48305">
    <property type="entry name" value="Class II MHC-associated invariant chain ectoplasmic trimerization domain"/>
    <property type="match status" value="1"/>
</dbReference>
<dbReference type="OrthoDB" id="406800at2759"/>
<dbReference type="GO" id="GO:0005764">
    <property type="term" value="C:lysosome"/>
    <property type="evidence" value="ECO:0007669"/>
    <property type="project" value="Ensembl"/>
</dbReference>
<dbReference type="GO" id="GO:0044183">
    <property type="term" value="F:protein folding chaperone"/>
    <property type="evidence" value="ECO:0007669"/>
    <property type="project" value="Ensembl"/>
</dbReference>
<dbReference type="GO" id="GO:0016064">
    <property type="term" value="P:immunoglobulin mediated immune response"/>
    <property type="evidence" value="ECO:0007669"/>
    <property type="project" value="Ensembl"/>
</dbReference>
<dbReference type="GO" id="GO:0070206">
    <property type="term" value="P:protein trimerization"/>
    <property type="evidence" value="ECO:0007669"/>
    <property type="project" value="InterPro"/>
</dbReference>
<sequence>MEDDRNNLLPNTYTGSAPVPERGSSSRKPVYAAFSILIALLIAGQAVTGYFVYQHNTQISKVTKTATELKLQSLANNLPHAPKAVNQKRMAMANIMPMVMRDPDEESPEDKMKLTNSTEDQIKRLLMQSNPLIKFPELNKSFMENMNTLKNRLDFEDWKSFETWMHKWLLFQMAKNEIPAEQVKTRCQTEECGRGVHLGRFCAKCDENGDYLPKQCHGSTGFCWCVYKNGTMVEGTTKVRGPLDCTGKGQLVNVTAGDTENVTASQLSFSN</sequence>
<dbReference type="GO" id="GO:0001540">
    <property type="term" value="F:amyloid-beta binding"/>
    <property type="evidence" value="ECO:0007669"/>
    <property type="project" value="Ensembl"/>
</dbReference>
<dbReference type="Pfam" id="PF09307">
    <property type="entry name" value="MHC2-interact"/>
    <property type="match status" value="1"/>
</dbReference>
<dbReference type="GO" id="GO:0060907">
    <property type="term" value="P:positive regulation of macrophage cytokine production"/>
    <property type="evidence" value="ECO:0007669"/>
    <property type="project" value="Ensembl"/>
</dbReference>
<dbReference type="Gene3D" id="4.10.800.10">
    <property type="entry name" value="Thyroglobulin type-1"/>
    <property type="match status" value="1"/>
</dbReference>
<dbReference type="GO" id="GO:0030890">
    <property type="term" value="P:positive regulation of B cell proliferation"/>
    <property type="evidence" value="ECO:0007669"/>
    <property type="project" value="Ensembl"/>
</dbReference>
<dbReference type="GO" id="GO:0005794">
    <property type="term" value="C:Golgi apparatus"/>
    <property type="evidence" value="ECO:0007669"/>
    <property type="project" value="Ensembl"/>
</dbReference>
<dbReference type="GO" id="GO:0045581">
    <property type="term" value="P:negative regulation of T cell differentiation"/>
    <property type="evidence" value="ECO:0007669"/>
    <property type="project" value="Ensembl"/>
</dbReference>
<dbReference type="GO" id="GO:0030336">
    <property type="term" value="P:negative regulation of cell migration"/>
    <property type="evidence" value="ECO:0007669"/>
    <property type="project" value="Ensembl"/>
</dbReference>
<feature type="transmembrane region" description="Helical" evidence="8">
    <location>
        <begin position="30"/>
        <end position="53"/>
    </location>
</feature>
<dbReference type="CDD" id="cd00191">
    <property type="entry name" value="TY"/>
    <property type="match status" value="1"/>
</dbReference>
<dbReference type="InterPro" id="IPR043530">
    <property type="entry name" value="CD74_antigen"/>
</dbReference>
<evidence type="ECO:0000259" key="9">
    <source>
        <dbReference type="PROSITE" id="PS51162"/>
    </source>
</evidence>
<dbReference type="RefSeq" id="XP_028574115.1">
    <property type="nucleotide sequence ID" value="XM_028718282.1"/>
</dbReference>
<dbReference type="OMA" id="HHNCSEP"/>
<evidence type="ECO:0000313" key="11">
    <source>
        <dbReference type="Proteomes" id="UP000472272"/>
    </source>
</evidence>
<dbReference type="GO" id="GO:0042609">
    <property type="term" value="F:CD4 receptor binding"/>
    <property type="evidence" value="ECO:0007669"/>
    <property type="project" value="Ensembl"/>
</dbReference>
<keyword evidence="8" id="KW-0812">Transmembrane</keyword>
<dbReference type="GO" id="GO:2000343">
    <property type="term" value="P:positive regulation of chemokine (C-X-C motif) ligand 2 production"/>
    <property type="evidence" value="ECO:0007669"/>
    <property type="project" value="Ensembl"/>
</dbReference>
<feature type="disulfide bond" evidence="5 6">
    <location>
        <begin position="225"/>
        <end position="245"/>
    </location>
</feature>
<dbReference type="KEGG" id="pmua:114591352"/>
<keyword evidence="8" id="KW-0472">Membrane</keyword>
<feature type="disulfide bond" evidence="5 6">
    <location>
        <begin position="216"/>
        <end position="223"/>
    </location>
</feature>
<dbReference type="GO" id="GO:0048146">
    <property type="term" value="P:positive regulation of fibroblast proliferation"/>
    <property type="evidence" value="ECO:0007669"/>
    <property type="project" value="Ensembl"/>
</dbReference>
<dbReference type="GO" id="GO:0043518">
    <property type="term" value="P:negative regulation of DNA damage response, signal transduction by p53 class mediator"/>
    <property type="evidence" value="ECO:0007669"/>
    <property type="project" value="Ensembl"/>
</dbReference>
<dbReference type="PRINTS" id="PR01990">
    <property type="entry name" value="CD74ANTIGEN"/>
</dbReference>
<dbReference type="GO" id="GO:0002286">
    <property type="term" value="P:T cell activation involved in immune response"/>
    <property type="evidence" value="ECO:0007669"/>
    <property type="project" value="TreeGrafter"/>
</dbReference>
<dbReference type="GO" id="GO:0005783">
    <property type="term" value="C:endoplasmic reticulum"/>
    <property type="evidence" value="ECO:0007669"/>
    <property type="project" value="Ensembl"/>
</dbReference>
<keyword evidence="11" id="KW-1185">Reference proteome</keyword>
<evidence type="ECO:0000256" key="7">
    <source>
        <dbReference type="SAM" id="MobiDB-lite"/>
    </source>
</evidence>
<evidence type="ECO:0000256" key="5">
    <source>
        <dbReference type="PIRSR" id="PIRSR001992-1"/>
    </source>
</evidence>
<keyword evidence="2" id="KW-0964">Secreted</keyword>
<dbReference type="PIRSF" id="PIRSF001992">
    <property type="entry name" value="CD74_antigen"/>
    <property type="match status" value="1"/>
</dbReference>
<dbReference type="GO" id="GO:0006886">
    <property type="term" value="P:intracellular protein transport"/>
    <property type="evidence" value="ECO:0007669"/>
    <property type="project" value="Ensembl"/>
</dbReference>
<dbReference type="GO" id="GO:0035692">
    <property type="term" value="C:macrophage migration inhibitory factor receptor complex"/>
    <property type="evidence" value="ECO:0007669"/>
    <property type="project" value="Ensembl"/>
</dbReference>
<dbReference type="GO" id="GO:0005634">
    <property type="term" value="C:nucleus"/>
    <property type="evidence" value="ECO:0007669"/>
    <property type="project" value="Ensembl"/>
</dbReference>
<dbReference type="GO" id="GO:0034341">
    <property type="term" value="P:response to type II interferon"/>
    <property type="evidence" value="ECO:0007669"/>
    <property type="project" value="Ensembl"/>
</dbReference>
<gene>
    <name evidence="10" type="primary">CD74</name>
</gene>
<dbReference type="InterPro" id="IPR036613">
    <property type="entry name" value="MHCII_invariant_trimer_sf"/>
</dbReference>
<dbReference type="GO" id="GO:0090023">
    <property type="term" value="P:positive regulation of neutrophil chemotaxis"/>
    <property type="evidence" value="ECO:0007669"/>
    <property type="project" value="Ensembl"/>
</dbReference>
<proteinExistence type="predicted"/>
<dbReference type="GO" id="GO:0004896">
    <property type="term" value="F:cytokine receptor activity"/>
    <property type="evidence" value="ECO:0007669"/>
    <property type="project" value="Ensembl"/>
</dbReference>
<comment type="subcellular location">
    <subcellularLocation>
        <location evidence="1">Secreted</location>
    </subcellularLocation>
</comment>
<dbReference type="AlphaFoldDB" id="A0A670IFZ6"/>
<dbReference type="InterPro" id="IPR011988">
    <property type="entry name" value="MHC_II-assoc_invariant_trimer"/>
</dbReference>
<dbReference type="PROSITE" id="PS51162">
    <property type="entry name" value="THYROGLOBULIN_1_2"/>
    <property type="match status" value="1"/>
</dbReference>
<reference evidence="10" key="3">
    <citation type="submission" date="2025-09" db="UniProtKB">
        <authorList>
            <consortium name="Ensembl"/>
        </authorList>
    </citation>
    <scope>IDENTIFICATION</scope>
</reference>
<dbReference type="GO" id="GO:0002606">
    <property type="term" value="P:positive regulation of dendritic cell antigen processing and presentation"/>
    <property type="evidence" value="ECO:0007669"/>
    <property type="project" value="Ensembl"/>
</dbReference>
<dbReference type="GO" id="GO:0035718">
    <property type="term" value="F:macrophage migration inhibitory factor binding"/>
    <property type="evidence" value="ECO:0007669"/>
    <property type="project" value="Ensembl"/>
</dbReference>
<dbReference type="InterPro" id="IPR052001">
    <property type="entry name" value="MHC-II_Gamma/Thyroglobulin"/>
</dbReference>
<dbReference type="GO" id="GO:0032757">
    <property type="term" value="P:positive regulation of interleukin-8 production"/>
    <property type="evidence" value="ECO:0007669"/>
    <property type="project" value="Ensembl"/>
</dbReference>
<dbReference type="GO" id="GO:0001516">
    <property type="term" value="P:prostaglandin biosynthetic process"/>
    <property type="evidence" value="ECO:0007669"/>
    <property type="project" value="Ensembl"/>
</dbReference>
<keyword evidence="4" id="KW-0325">Glycoprotein</keyword>
<dbReference type="GO" id="GO:1902166">
    <property type="term" value="P:negative regulation of intrinsic apoptotic signaling pathway in response to DNA damage by p53 class mediator"/>
    <property type="evidence" value="ECO:0007669"/>
    <property type="project" value="Ensembl"/>
</dbReference>
<dbReference type="GO" id="GO:0035693">
    <property type="term" value="C:NOS2-CD74 complex"/>
    <property type="evidence" value="ECO:0007669"/>
    <property type="project" value="Ensembl"/>
</dbReference>
<dbReference type="CTD" id="972"/>
<dbReference type="GO" id="GO:0002906">
    <property type="term" value="P:negative regulation of mature B cell apoptotic process"/>
    <property type="evidence" value="ECO:0007669"/>
    <property type="project" value="Ensembl"/>
</dbReference>
<dbReference type="GO" id="GO:0002792">
    <property type="term" value="P:negative regulation of peptide secretion"/>
    <property type="evidence" value="ECO:0007669"/>
    <property type="project" value="Ensembl"/>
</dbReference>
<dbReference type="GO" id="GO:0042613">
    <property type="term" value="C:MHC class II protein complex"/>
    <property type="evidence" value="ECO:0007669"/>
    <property type="project" value="Ensembl"/>
</dbReference>
<dbReference type="InterPro" id="IPR000716">
    <property type="entry name" value="Thyroglobulin_1"/>
</dbReference>
<dbReference type="GO" id="GO:0042658">
    <property type="term" value="F:MHC class II protein binding, via antigen binding groove"/>
    <property type="evidence" value="ECO:0007669"/>
    <property type="project" value="Ensembl"/>
</dbReference>
<dbReference type="GO" id="GO:0035691">
    <property type="term" value="P:macrophage migration inhibitory factor signaling pathway"/>
    <property type="evidence" value="ECO:0007669"/>
    <property type="project" value="Ensembl"/>
</dbReference>
<organism evidence="10 11">
    <name type="scientific">Podarcis muralis</name>
    <name type="common">Wall lizard</name>
    <name type="synonym">Lacerta muralis</name>
    <dbReference type="NCBI Taxonomy" id="64176"/>
    <lineage>
        <taxon>Eukaryota</taxon>
        <taxon>Metazoa</taxon>
        <taxon>Chordata</taxon>
        <taxon>Craniata</taxon>
        <taxon>Vertebrata</taxon>
        <taxon>Euteleostomi</taxon>
        <taxon>Lepidosauria</taxon>
        <taxon>Squamata</taxon>
        <taxon>Bifurcata</taxon>
        <taxon>Unidentata</taxon>
        <taxon>Episquamata</taxon>
        <taxon>Laterata</taxon>
        <taxon>Lacertibaenia</taxon>
        <taxon>Lacertidae</taxon>
        <taxon>Podarcis</taxon>
    </lineage>
</organism>
<evidence type="ECO:0000256" key="8">
    <source>
        <dbReference type="SAM" id="Phobius"/>
    </source>
</evidence>
<protein>
    <submittedName>
        <fullName evidence="10">CD74 molecule</fullName>
    </submittedName>
</protein>
<evidence type="ECO:0000256" key="6">
    <source>
        <dbReference type="PROSITE-ProRule" id="PRU00500"/>
    </source>
</evidence>
<dbReference type="GO" id="GO:2000448">
    <property type="term" value="P:positive regulation of macrophage migration inhibitory factor signaling pathway"/>
    <property type="evidence" value="ECO:0007669"/>
    <property type="project" value="Ensembl"/>
</dbReference>
<feature type="domain" description="Thyroglobulin type-1" evidence="9">
    <location>
        <begin position="184"/>
        <end position="245"/>
    </location>
</feature>
<dbReference type="GO" id="GO:0046598">
    <property type="term" value="P:positive regulation of viral entry into host cell"/>
    <property type="evidence" value="ECO:0007669"/>
    <property type="project" value="Ensembl"/>
</dbReference>
<dbReference type="GO" id="GO:0045059">
    <property type="term" value="P:positive thymic T cell selection"/>
    <property type="evidence" value="ECO:0007669"/>
    <property type="project" value="Ensembl"/>
</dbReference>
<keyword evidence="8" id="KW-1133">Transmembrane helix</keyword>
<dbReference type="SUPFAM" id="SSF57610">
    <property type="entry name" value="Thyroglobulin type-1 domain"/>
    <property type="match status" value="1"/>
</dbReference>
<evidence type="ECO:0000256" key="3">
    <source>
        <dbReference type="ARBA" id="ARBA00023157"/>
    </source>
</evidence>
<dbReference type="GO" id="GO:0005576">
    <property type="term" value="C:extracellular region"/>
    <property type="evidence" value="ECO:0007669"/>
    <property type="project" value="UniProtKB-SubCell"/>
</dbReference>
<dbReference type="GO" id="GO:0045060">
    <property type="term" value="P:negative thymic T cell selection"/>
    <property type="evidence" value="ECO:0007669"/>
    <property type="project" value="Ensembl"/>
</dbReference>
<feature type="disulfide bond" evidence="5">
    <location>
        <begin position="187"/>
        <end position="205"/>
    </location>
</feature>
<dbReference type="Proteomes" id="UP000472272">
    <property type="component" value="Chromosome 2"/>
</dbReference>
<dbReference type="GO" id="GO:0002830">
    <property type="term" value="P:positive regulation of type 2 immune response"/>
    <property type="evidence" value="ECO:0007669"/>
    <property type="project" value="Ensembl"/>
</dbReference>
<dbReference type="PANTHER" id="PTHR14093:SF17">
    <property type="entry name" value="HLA CLASS II HISTOCOMPATIBILITY ANTIGEN GAMMA CHAIN"/>
    <property type="match status" value="1"/>
</dbReference>
<dbReference type="GO" id="GO:0032755">
    <property type="term" value="P:positive regulation of interleukin-6 production"/>
    <property type="evidence" value="ECO:0007669"/>
    <property type="project" value="Ensembl"/>
</dbReference>
<evidence type="ECO:0000256" key="1">
    <source>
        <dbReference type="ARBA" id="ARBA00004613"/>
    </source>
</evidence>
<name>A0A670IFZ6_PODMU</name>
<dbReference type="InterPro" id="IPR036857">
    <property type="entry name" value="Thyroglobulin_1_sf"/>
</dbReference>
<dbReference type="PANTHER" id="PTHR14093">
    <property type="entry name" value="HLA CLASS II GAMMA CHAIN"/>
    <property type="match status" value="1"/>
</dbReference>
<dbReference type="GO" id="GO:0043123">
    <property type="term" value="P:positive regulation of canonical NF-kappaB signal transduction"/>
    <property type="evidence" value="ECO:0007669"/>
    <property type="project" value="Ensembl"/>
</dbReference>
<accession>A0A670IFZ6</accession>
<dbReference type="PROSITE" id="PS00484">
    <property type="entry name" value="THYROGLOBULIN_1_1"/>
    <property type="match status" value="1"/>
</dbReference>
<dbReference type="GeneTree" id="ENSGT00390000008961"/>
<evidence type="ECO:0000256" key="2">
    <source>
        <dbReference type="ARBA" id="ARBA00022525"/>
    </source>
</evidence>
<evidence type="ECO:0000256" key="4">
    <source>
        <dbReference type="ARBA" id="ARBA00023180"/>
    </source>
</evidence>
<dbReference type="InterPro" id="IPR015386">
    <property type="entry name" value="MHC_II-assoc_invar/CLIP_MHC-bd"/>
</dbReference>
<dbReference type="GO" id="GO:0005771">
    <property type="term" value="C:multivesicular body"/>
    <property type="evidence" value="ECO:0007669"/>
    <property type="project" value="Ensembl"/>
</dbReference>
<dbReference type="Pfam" id="PF08831">
    <property type="entry name" value="MHCassoc_trimer"/>
    <property type="match status" value="1"/>
</dbReference>
<dbReference type="GO" id="GO:0045657">
    <property type="term" value="P:positive regulation of monocyte differentiation"/>
    <property type="evidence" value="ECO:0007669"/>
    <property type="project" value="Ensembl"/>
</dbReference>
<evidence type="ECO:0000313" key="10">
    <source>
        <dbReference type="Ensembl" id="ENSPMRP00000010594.1"/>
    </source>
</evidence>
<dbReference type="GO" id="GO:0045893">
    <property type="term" value="P:positive regulation of DNA-templated transcription"/>
    <property type="evidence" value="ECO:0007669"/>
    <property type="project" value="Ensembl"/>
</dbReference>